<evidence type="ECO:0000313" key="2">
    <source>
        <dbReference type="Proteomes" id="UP000828941"/>
    </source>
</evidence>
<comment type="caution">
    <text evidence="1">The sequence shown here is derived from an EMBL/GenBank/DDBJ whole genome shotgun (WGS) entry which is preliminary data.</text>
</comment>
<proteinExistence type="predicted"/>
<dbReference type="EMBL" id="CM039426">
    <property type="protein sequence ID" value="KAI4356869.1"/>
    <property type="molecule type" value="Genomic_DNA"/>
</dbReference>
<name>A0ACB9Q9W4_BAUVA</name>
<evidence type="ECO:0000313" key="1">
    <source>
        <dbReference type="EMBL" id="KAI4356869.1"/>
    </source>
</evidence>
<organism evidence="1 2">
    <name type="scientific">Bauhinia variegata</name>
    <name type="common">Purple orchid tree</name>
    <name type="synonym">Phanera variegata</name>
    <dbReference type="NCBI Taxonomy" id="167791"/>
    <lineage>
        <taxon>Eukaryota</taxon>
        <taxon>Viridiplantae</taxon>
        <taxon>Streptophyta</taxon>
        <taxon>Embryophyta</taxon>
        <taxon>Tracheophyta</taxon>
        <taxon>Spermatophyta</taxon>
        <taxon>Magnoliopsida</taxon>
        <taxon>eudicotyledons</taxon>
        <taxon>Gunneridae</taxon>
        <taxon>Pentapetalae</taxon>
        <taxon>rosids</taxon>
        <taxon>fabids</taxon>
        <taxon>Fabales</taxon>
        <taxon>Fabaceae</taxon>
        <taxon>Cercidoideae</taxon>
        <taxon>Cercideae</taxon>
        <taxon>Bauhiniinae</taxon>
        <taxon>Bauhinia</taxon>
    </lineage>
</organism>
<protein>
    <submittedName>
        <fullName evidence="1">Uncharacterized protein</fullName>
    </submittedName>
</protein>
<sequence>MSPSRHSQKPHVVCIPFPAQGHINPIMQFAKILHKKGFYITFVNTEYNHKRYLKSLGPEFINGKPDFRFEAIPDGLPAPPDGFDATQNVPLLCHSTRKTCYGPFKELVLKLQSSPDVPPITLILADGNIGFAVKVARDLGIPDAQFWTASACGFQAYAQYEELIERGIVPFKDENFLVDGTLDTPIDWIPGMPNLRLKDIPSFIRVTDKEDLMLNFMTYETKECLEASSILINTFYDLESAAIDALKAKNPNIYTVGPLHLLGRHFISEETRLSGSSLWKTDPECIQWLNKWGHNSVIYVSYGCSTIMTDEHLKEFAWGLADSKVPFLWVVRPDVTRTGEQYGDAHGNLPQEFLEEIKDRGYITSWSPQNQVLAHPAVGVFLSHCGWNSTIESVSEGKPLICWPFFAEQQTNCRYANTTWGIGLEVNPDVKREEVAALVKEAVFGEKGKQMRENGLKLKEKAIKATEVGGASYNDFNNFLKDALHFHE</sequence>
<keyword evidence="2" id="KW-1185">Reference proteome</keyword>
<accession>A0ACB9Q9W4</accession>
<dbReference type="Proteomes" id="UP000828941">
    <property type="component" value="Chromosome 1"/>
</dbReference>
<reference evidence="1 2" key="1">
    <citation type="journal article" date="2022" name="DNA Res.">
        <title>Chromosomal-level genome assembly of the orchid tree Bauhinia variegata (Leguminosae; Cercidoideae) supports the allotetraploid origin hypothesis of Bauhinia.</title>
        <authorList>
            <person name="Zhong Y."/>
            <person name="Chen Y."/>
            <person name="Zheng D."/>
            <person name="Pang J."/>
            <person name="Liu Y."/>
            <person name="Luo S."/>
            <person name="Meng S."/>
            <person name="Qian L."/>
            <person name="Wei D."/>
            <person name="Dai S."/>
            <person name="Zhou R."/>
        </authorList>
    </citation>
    <scope>NUCLEOTIDE SEQUENCE [LARGE SCALE GENOMIC DNA]</scope>
    <source>
        <strain evidence="1">BV-YZ2020</strain>
    </source>
</reference>
<gene>
    <name evidence="1" type="ORF">L6164_000855</name>
</gene>